<dbReference type="OrthoDB" id="9760950at2"/>
<feature type="compositionally biased region" description="Basic and acidic residues" evidence="5">
    <location>
        <begin position="556"/>
        <end position="568"/>
    </location>
</feature>
<dbReference type="Gene3D" id="3.40.50.300">
    <property type="entry name" value="P-loop containing nucleotide triphosphate hydrolases"/>
    <property type="match status" value="2"/>
</dbReference>
<dbReference type="InterPro" id="IPR027417">
    <property type="entry name" value="P-loop_NTPase"/>
</dbReference>
<dbReference type="KEGG" id="aaco:K1I37_03995"/>
<dbReference type="SMART" id="SM00382">
    <property type="entry name" value="AAA"/>
    <property type="match status" value="2"/>
</dbReference>
<keyword evidence="1" id="KW-0677">Repeat</keyword>
<dbReference type="eggNOG" id="COG0488">
    <property type="taxonomic scope" value="Bacteria"/>
</dbReference>
<dbReference type="InterPro" id="IPR051309">
    <property type="entry name" value="ABCF_ATPase"/>
</dbReference>
<evidence type="ECO:0000256" key="3">
    <source>
        <dbReference type="ARBA" id="ARBA00022840"/>
    </source>
</evidence>
<dbReference type="AlphaFoldDB" id="T0BTR3"/>
<dbReference type="CDD" id="cd03221">
    <property type="entry name" value="ABCF_EF-3"/>
    <property type="match status" value="2"/>
</dbReference>
<evidence type="ECO:0000256" key="4">
    <source>
        <dbReference type="SAM" id="Coils"/>
    </source>
</evidence>
<dbReference type="Proteomes" id="UP000829401">
    <property type="component" value="Chromosome"/>
</dbReference>
<sequence>MIVLQVSHVKKSYDTVDVLLDASLSIRTGDKVGLVGGNGAGKSTLVRIVTGQEQPDAGQVTWREGTTVGYVAQFVDTSEDKSVYAFVAEARAHLEQMEQELRKLERQMADQAIYEDEARFAQVSTAYDTLSRRFEDEGGYAWQTDIRRVLAGLQFPKEMHDMPVSSLSGGQKTRLSLARLLATGPDLLVLDEPTNYLDTETLTWLEQYLKGYSGSVLVVSHDRYFLDQVTTHTVELAQGTTTSYTGNYEAYMEQKMEARLQQAKQFAHQQEEIAKLETFIAKNLARASTTKRAQSRRKMLERMDRIEQPDTDPAKVHLAFSANRPSGRDVLQVNDLAIGYGETVLARNVSFRLERGMRLAILGPNGVGKSTLMKTLLHQLKPLHGSIDVGQHVQFGYYDQEQTDLNPSKTVLSQVWDEHPNMDRTTVRGALAQFLFRGSDVDKPVSGLSGGERSRLNLCRLMLQRANTLFMDEPTNHLDIPSKEALESALIDYDGTLLFISHDRYFIDAIATHVGVLSKDGLTLYIGNYTDYREKSAENDRLQDIEESTAATATGREARQGRNTKDTRGNTARGKATGEVTRRSDGDTTSAHTSGDHSPANAPRRRIRSSDVRKAQEAVERWEQISTTCEVEMEQVATALSEAAQNQDLERIYELEAKRKALEEQHEEALVRWEQAALELEALEQALATDGG</sequence>
<dbReference type="Pfam" id="PF12848">
    <property type="entry name" value="ABC_tran_Xtn"/>
    <property type="match status" value="1"/>
</dbReference>
<keyword evidence="3 6" id="KW-0067">ATP-binding</keyword>
<dbReference type="GO" id="GO:0003676">
    <property type="term" value="F:nucleic acid binding"/>
    <property type="evidence" value="ECO:0007669"/>
    <property type="project" value="UniProtKB-ARBA"/>
</dbReference>
<dbReference type="PROSITE" id="PS50893">
    <property type="entry name" value="ABC_TRANSPORTER_2"/>
    <property type="match status" value="2"/>
</dbReference>
<keyword evidence="7" id="KW-1185">Reference proteome</keyword>
<dbReference type="SUPFAM" id="SSF52540">
    <property type="entry name" value="P-loop containing nucleoside triphosphate hydrolases"/>
    <property type="match status" value="2"/>
</dbReference>
<dbReference type="FunFam" id="3.40.50.300:FF:000011">
    <property type="entry name" value="Putative ABC transporter ATP-binding component"/>
    <property type="match status" value="1"/>
</dbReference>
<dbReference type="PANTHER" id="PTHR42855:SF2">
    <property type="entry name" value="DRUG RESISTANCE ABC TRANSPORTER,ATP-BINDING PROTEIN"/>
    <property type="match status" value="1"/>
</dbReference>
<accession>A0A9E7CSJ3</accession>
<feature type="coiled-coil region" evidence="4">
    <location>
        <begin position="87"/>
        <end position="117"/>
    </location>
</feature>
<organism evidence="6 7">
    <name type="scientific">Alicyclobacillus acidoterrestris (strain ATCC 49025 / DSM 3922 / CIP 106132 / NCIMB 13137 / GD3B)</name>
    <dbReference type="NCBI Taxonomy" id="1356854"/>
    <lineage>
        <taxon>Bacteria</taxon>
        <taxon>Bacillati</taxon>
        <taxon>Bacillota</taxon>
        <taxon>Bacilli</taxon>
        <taxon>Bacillales</taxon>
        <taxon>Alicyclobacillaceae</taxon>
        <taxon>Alicyclobacillus</taxon>
    </lineage>
</organism>
<dbReference type="InterPro" id="IPR003593">
    <property type="entry name" value="AAA+_ATPase"/>
</dbReference>
<dbReference type="EMBL" id="CP080467">
    <property type="protein sequence ID" value="UNO49705.1"/>
    <property type="molecule type" value="Genomic_DNA"/>
</dbReference>
<gene>
    <name evidence="6" type="ORF">K1I37_03995</name>
</gene>
<dbReference type="FunFam" id="3.40.50.300:FF:000309">
    <property type="entry name" value="ABC transporter ATP-binding protein"/>
    <property type="match status" value="1"/>
</dbReference>
<dbReference type="RefSeq" id="WP_021297401.1">
    <property type="nucleotide sequence ID" value="NZ_AURB01000151.1"/>
</dbReference>
<feature type="region of interest" description="Disordered" evidence="5">
    <location>
        <begin position="536"/>
        <end position="612"/>
    </location>
</feature>
<accession>T0BTR3</accession>
<protein>
    <submittedName>
        <fullName evidence="6">ABC-F family ATP-binding cassette domain-containing protein</fullName>
    </submittedName>
</protein>
<reference evidence="7" key="1">
    <citation type="journal article" date="2022" name="G3 (Bethesda)">
        <title>Unveiling the complete genome sequence of Alicyclobacillus acidoterrestris DSM 3922T, a taint-producing strain.</title>
        <authorList>
            <person name="Leonardo I.C."/>
            <person name="Barreto Crespo M.T."/>
            <person name="Gaspar F.B."/>
        </authorList>
    </citation>
    <scope>NUCLEOTIDE SEQUENCE [LARGE SCALE GENOMIC DNA]</scope>
    <source>
        <strain evidence="7">DSM 3922</strain>
    </source>
</reference>
<dbReference type="InterPro" id="IPR032781">
    <property type="entry name" value="ABC_tran_Xtn"/>
</dbReference>
<evidence type="ECO:0000313" key="7">
    <source>
        <dbReference type="Proteomes" id="UP000829401"/>
    </source>
</evidence>
<dbReference type="InterPro" id="IPR003439">
    <property type="entry name" value="ABC_transporter-like_ATP-bd"/>
</dbReference>
<keyword evidence="2" id="KW-0547">Nucleotide-binding</keyword>
<dbReference type="PROSITE" id="PS00211">
    <property type="entry name" value="ABC_TRANSPORTER_1"/>
    <property type="match status" value="2"/>
</dbReference>
<evidence type="ECO:0000256" key="2">
    <source>
        <dbReference type="ARBA" id="ARBA00022741"/>
    </source>
</evidence>
<dbReference type="PANTHER" id="PTHR42855">
    <property type="entry name" value="ABC TRANSPORTER ATP-BINDING SUBUNIT"/>
    <property type="match status" value="1"/>
</dbReference>
<name>T0BTR3_ALIAG</name>
<dbReference type="GO" id="GO:0016887">
    <property type="term" value="F:ATP hydrolysis activity"/>
    <property type="evidence" value="ECO:0007669"/>
    <property type="project" value="InterPro"/>
</dbReference>
<proteinExistence type="predicted"/>
<evidence type="ECO:0000256" key="5">
    <source>
        <dbReference type="SAM" id="MobiDB-lite"/>
    </source>
</evidence>
<dbReference type="Pfam" id="PF00005">
    <property type="entry name" value="ABC_tran"/>
    <property type="match status" value="2"/>
</dbReference>
<evidence type="ECO:0000256" key="1">
    <source>
        <dbReference type="ARBA" id="ARBA00022737"/>
    </source>
</evidence>
<dbReference type="STRING" id="1356854.N007_11765"/>
<feature type="coiled-coil region" evidence="4">
    <location>
        <begin position="645"/>
        <end position="683"/>
    </location>
</feature>
<evidence type="ECO:0000313" key="6">
    <source>
        <dbReference type="EMBL" id="UNO49705.1"/>
    </source>
</evidence>
<dbReference type="InterPro" id="IPR017871">
    <property type="entry name" value="ABC_transporter-like_CS"/>
</dbReference>
<keyword evidence="4" id="KW-0175">Coiled coil</keyword>
<dbReference type="GO" id="GO:0005524">
    <property type="term" value="F:ATP binding"/>
    <property type="evidence" value="ECO:0007669"/>
    <property type="project" value="UniProtKB-KW"/>
</dbReference>